<dbReference type="PROSITE" id="PS51257">
    <property type="entry name" value="PROKAR_LIPOPROTEIN"/>
    <property type="match status" value="1"/>
</dbReference>
<dbReference type="InterPro" id="IPR018567">
    <property type="entry name" value="DUF2020"/>
</dbReference>
<reference evidence="4 5" key="1">
    <citation type="submission" date="2020-08" db="EMBL/GenBank/DDBJ databases">
        <title>Genomic Encyclopedia of Type Strains, Phase III (KMG-III): the genomes of soil and plant-associated and newly described type strains.</title>
        <authorList>
            <person name="Whitman W."/>
        </authorList>
    </citation>
    <scope>NUCLEOTIDE SEQUENCE [LARGE SCALE GENOMIC DNA]</scope>
    <source>
        <strain evidence="4 5">CECT 8960</strain>
    </source>
</reference>
<feature type="compositionally biased region" description="Polar residues" evidence="1">
    <location>
        <begin position="28"/>
        <end position="41"/>
    </location>
</feature>
<evidence type="ECO:0000313" key="4">
    <source>
        <dbReference type="EMBL" id="MBB4906720.1"/>
    </source>
</evidence>
<dbReference type="SUPFAM" id="SSF55724">
    <property type="entry name" value="Mog1p/PsbP-like"/>
    <property type="match status" value="1"/>
</dbReference>
<feature type="signal peptide" evidence="2">
    <location>
        <begin position="1"/>
        <end position="19"/>
    </location>
</feature>
<evidence type="ECO:0000256" key="1">
    <source>
        <dbReference type="SAM" id="MobiDB-lite"/>
    </source>
</evidence>
<feature type="domain" description="DUF2020" evidence="3">
    <location>
        <begin position="46"/>
        <end position="178"/>
    </location>
</feature>
<sequence>MKRVLLLGPLLLVALAACAQEETDDPTVATNTPPASTTSVPQAALPPEPQPTADGPCPYLDEALVEETNGQRVSKVQTSADEPPACFFYRPDGGVQLTVRVYTGEAPVAQALVDASTPVASSNPAELSGGWQGGAEATESGAVYAVAKEATAVVVSTNQGQTIKAKQIAQETITALGL</sequence>
<keyword evidence="2" id="KW-0732">Signal</keyword>
<accession>A0A7W7VE79</accession>
<feature type="chain" id="PRO_5030820651" description="DUF2020 domain-containing protein" evidence="2">
    <location>
        <begin position="20"/>
        <end position="178"/>
    </location>
</feature>
<gene>
    <name evidence="4" type="ORF">FHR82_002940</name>
</gene>
<name>A0A7W7VE79_9PSEU</name>
<dbReference type="InterPro" id="IPR016123">
    <property type="entry name" value="Mog1/PsbP_a/b/a-sand"/>
</dbReference>
<evidence type="ECO:0000313" key="5">
    <source>
        <dbReference type="Proteomes" id="UP000520767"/>
    </source>
</evidence>
<protein>
    <recommendedName>
        <fullName evidence="3">DUF2020 domain-containing protein</fullName>
    </recommendedName>
</protein>
<organism evidence="4 5">
    <name type="scientific">Actinophytocola algeriensis</name>
    <dbReference type="NCBI Taxonomy" id="1768010"/>
    <lineage>
        <taxon>Bacteria</taxon>
        <taxon>Bacillati</taxon>
        <taxon>Actinomycetota</taxon>
        <taxon>Actinomycetes</taxon>
        <taxon>Pseudonocardiales</taxon>
        <taxon>Pseudonocardiaceae</taxon>
    </lineage>
</organism>
<dbReference type="EMBL" id="JACHJQ010000003">
    <property type="protein sequence ID" value="MBB4906720.1"/>
    <property type="molecule type" value="Genomic_DNA"/>
</dbReference>
<dbReference type="Pfam" id="PF09449">
    <property type="entry name" value="DUF2020"/>
    <property type="match status" value="1"/>
</dbReference>
<evidence type="ECO:0000256" key="2">
    <source>
        <dbReference type="SAM" id="SignalP"/>
    </source>
</evidence>
<dbReference type="AlphaFoldDB" id="A0A7W7VE79"/>
<dbReference type="RefSeq" id="WP_184810894.1">
    <property type="nucleotide sequence ID" value="NZ_JACHJQ010000003.1"/>
</dbReference>
<feature type="region of interest" description="Disordered" evidence="1">
    <location>
        <begin position="24"/>
        <end position="57"/>
    </location>
</feature>
<proteinExistence type="predicted"/>
<keyword evidence="5" id="KW-1185">Reference proteome</keyword>
<evidence type="ECO:0000259" key="3">
    <source>
        <dbReference type="Pfam" id="PF09449"/>
    </source>
</evidence>
<dbReference type="Gene3D" id="3.40.1000.10">
    <property type="entry name" value="Mog1/PsbP, alpha/beta/alpha sandwich"/>
    <property type="match status" value="1"/>
</dbReference>
<comment type="caution">
    <text evidence="4">The sequence shown here is derived from an EMBL/GenBank/DDBJ whole genome shotgun (WGS) entry which is preliminary data.</text>
</comment>
<dbReference type="Proteomes" id="UP000520767">
    <property type="component" value="Unassembled WGS sequence"/>
</dbReference>